<dbReference type="KEGG" id="lbe:MOO44_00085"/>
<protein>
    <submittedName>
        <fullName evidence="2">Glycerophosphodiester phosphodiesterase</fullName>
    </submittedName>
</protein>
<dbReference type="RefSeq" id="WP_260116045.1">
    <property type="nucleotide sequence ID" value="NZ_CP093360.1"/>
</dbReference>
<dbReference type="GO" id="GO:0008081">
    <property type="term" value="F:phosphoric diester hydrolase activity"/>
    <property type="evidence" value="ECO:0007669"/>
    <property type="project" value="InterPro"/>
</dbReference>
<dbReference type="Pfam" id="PF03009">
    <property type="entry name" value="GDPD"/>
    <property type="match status" value="1"/>
</dbReference>
<dbReference type="SUPFAM" id="SSF51695">
    <property type="entry name" value="PLC-like phosphodiesterases"/>
    <property type="match status" value="1"/>
</dbReference>
<dbReference type="InterPro" id="IPR017946">
    <property type="entry name" value="PLC-like_Pdiesterase_TIM-brl"/>
</dbReference>
<dbReference type="PROSITE" id="PS51704">
    <property type="entry name" value="GP_PDE"/>
    <property type="match status" value="1"/>
</dbReference>
<evidence type="ECO:0000313" key="2">
    <source>
        <dbReference type="EMBL" id="UQS86237.1"/>
    </source>
</evidence>
<dbReference type="Proteomes" id="UP000831181">
    <property type="component" value="Plasmid p1unnamed"/>
</dbReference>
<organism evidence="2 3">
    <name type="scientific">Nicoliella spurrieriana</name>
    <dbReference type="NCBI Taxonomy" id="2925830"/>
    <lineage>
        <taxon>Bacteria</taxon>
        <taxon>Bacillati</taxon>
        <taxon>Bacillota</taxon>
        <taxon>Bacilli</taxon>
        <taxon>Lactobacillales</taxon>
        <taxon>Lactobacillaceae</taxon>
        <taxon>Nicoliella</taxon>
    </lineage>
</organism>
<dbReference type="GO" id="GO:0006629">
    <property type="term" value="P:lipid metabolic process"/>
    <property type="evidence" value="ECO:0007669"/>
    <property type="project" value="InterPro"/>
</dbReference>
<name>A0A976X572_9LACO</name>
<dbReference type="Gene3D" id="3.20.20.190">
    <property type="entry name" value="Phosphatidylinositol (PI) phosphodiesterase"/>
    <property type="match status" value="1"/>
</dbReference>
<dbReference type="PANTHER" id="PTHR46211:SF1">
    <property type="entry name" value="GLYCEROPHOSPHODIESTER PHOSPHODIESTERASE, CYTOPLASMIC"/>
    <property type="match status" value="1"/>
</dbReference>
<geneLocation type="plasmid" evidence="2 3">
    <name>p1unnamed</name>
</geneLocation>
<evidence type="ECO:0000259" key="1">
    <source>
        <dbReference type="PROSITE" id="PS51704"/>
    </source>
</evidence>
<keyword evidence="2" id="KW-0614">Plasmid</keyword>
<dbReference type="PANTHER" id="PTHR46211">
    <property type="entry name" value="GLYCEROPHOSPHORYL DIESTER PHOSPHODIESTERASE"/>
    <property type="match status" value="1"/>
</dbReference>
<feature type="domain" description="GP-PDE" evidence="1">
    <location>
        <begin position="5"/>
        <end position="234"/>
    </location>
</feature>
<keyword evidence="3" id="KW-1185">Reference proteome</keyword>
<dbReference type="EMBL" id="CP093360">
    <property type="protein sequence ID" value="UQS86237.1"/>
    <property type="molecule type" value="Genomic_DNA"/>
</dbReference>
<reference evidence="2" key="1">
    <citation type="journal article" date="2022" name="Int. J. Syst. Evol. Microbiol.">
        <title>Apilactobacillus apisilvae sp. nov., Nicolia spurrieriana gen. nov. sp. nov., Bombilactobacillus folatiphilus sp. nov. and Bombilactobacillus thymidiniphilus sp. nov., four new lactic acid bacterial isolates from stingless bees Tetragonula carbonaria and Austroplebeia australis.</title>
        <authorList>
            <person name="Oliphant S.A."/>
            <person name="Watson-Haigh N.S."/>
            <person name="Sumby K.M."/>
            <person name="Gardner J."/>
            <person name="Groom S."/>
            <person name="Jiranek V."/>
        </authorList>
    </citation>
    <scope>NUCLEOTIDE SEQUENCE</scope>
    <source>
        <strain evidence="2">SGEP1_A5</strain>
    </source>
</reference>
<dbReference type="InterPro" id="IPR030395">
    <property type="entry name" value="GP_PDE_dom"/>
</dbReference>
<sequence>MVMDTMVFAHRGIPVKEPENSLSGFQYCLDHGAAGLEFDIHLTKDSIPVIMHDEKIDRTTDGSGLINSYSYDQLSQFRLSNGEKIPTLDEFIDLVAGKDVWLNLEFKTNKIHYLGIEKIVLQKMNAANLKHHVIYSSFNIDSLRVARMLDETQDYNFLFEKQLADPAKTMKKEHLNGLHPGYYIPGFEDHERIWTVDDQKEQAKLFQAGVAGIFTNDFISAEKLKQQLLQESIK</sequence>
<accession>A0A976X572</accession>
<gene>
    <name evidence="2" type="ORF">MOO44_00085</name>
</gene>
<dbReference type="AlphaFoldDB" id="A0A976X572"/>
<proteinExistence type="predicted"/>
<evidence type="ECO:0000313" key="3">
    <source>
        <dbReference type="Proteomes" id="UP000831181"/>
    </source>
</evidence>